<evidence type="ECO:0000313" key="3">
    <source>
        <dbReference type="Proteomes" id="UP000199356"/>
    </source>
</evidence>
<feature type="chain" id="PRO_5011670903" description="Tetratricopeptide repeat-containing protein" evidence="1">
    <location>
        <begin position="18"/>
        <end position="597"/>
    </location>
</feature>
<protein>
    <recommendedName>
        <fullName evidence="4">Tetratricopeptide repeat-containing protein</fullName>
    </recommendedName>
</protein>
<evidence type="ECO:0008006" key="4">
    <source>
        <dbReference type="Google" id="ProtNLM"/>
    </source>
</evidence>
<feature type="signal peptide" evidence="1">
    <location>
        <begin position="1"/>
        <end position="17"/>
    </location>
</feature>
<reference evidence="2 3" key="1">
    <citation type="submission" date="2016-10" db="EMBL/GenBank/DDBJ databases">
        <authorList>
            <person name="de Groot N.N."/>
        </authorList>
    </citation>
    <scope>NUCLEOTIDE SEQUENCE [LARGE SCALE GENOMIC DNA]</scope>
    <source>
        <strain evidence="2 3">DSM 19547</strain>
    </source>
</reference>
<gene>
    <name evidence="2" type="ORF">SAMN04488047_11045</name>
</gene>
<proteinExistence type="predicted"/>
<keyword evidence="3" id="KW-1185">Reference proteome</keyword>
<dbReference type="EMBL" id="FOXA01000010">
    <property type="protein sequence ID" value="SFP65797.1"/>
    <property type="molecule type" value="Genomic_DNA"/>
</dbReference>
<evidence type="ECO:0000256" key="1">
    <source>
        <dbReference type="SAM" id="SignalP"/>
    </source>
</evidence>
<dbReference type="AlphaFoldDB" id="A0A1I5S554"/>
<sequence>MMRLVLPLCLACATAAAASTDAPVQPRAALGEGEARATRPVAGLRLPQYERGEFLEHRAALADAVSAPDAPEARLHGAALDLAALYLSHVMLHEARSVLDALDPQALPSSQADRWRALDAVHAVLAPGGTLPGSEAFAGWPEAALWRAVRHLRAGNDAQLATLEEVVAQIDALPTALAEYLLPDLLEAAIEAEAWAPARDLAARMEAIPALQAAPSYRFLLGQAAESGGQLVAAFDSYVAAAQEAGVFAQRARLALVELGRRTGALSPREAREILDLSRTLWRGDVHALHALREIVEIDLELGNTVSALEVLAQIGRDFPDSEAAALARQQARALMEDYYGRGAEGEMPLTEFLAGHQRIAVDYRFDQTFAAQGERFADRFRAAGATAVAAREYGLVHDYLAAASALGLQDVPVARLDALRLKRAEALIDGGRYAEAAALLDRAITAPGLRDRWNHLKARASAEAGEVDGVLATKMARPSPDYLRLMAEARFAREEWAAAQDHYAALWRTLGAGLPFEDAVNLLLSAHRAGDADLAAEVAEAFPDAAQSRRWSEVAADLSGTVPGVLPLRAQTARDRVARAERTLEALGELEAGASE</sequence>
<organism evidence="2 3">
    <name type="scientific">Tranquillimonas alkanivorans</name>
    <dbReference type="NCBI Taxonomy" id="441119"/>
    <lineage>
        <taxon>Bacteria</taxon>
        <taxon>Pseudomonadati</taxon>
        <taxon>Pseudomonadota</taxon>
        <taxon>Alphaproteobacteria</taxon>
        <taxon>Rhodobacterales</taxon>
        <taxon>Roseobacteraceae</taxon>
        <taxon>Tranquillimonas</taxon>
    </lineage>
</organism>
<dbReference type="Proteomes" id="UP000199356">
    <property type="component" value="Unassembled WGS sequence"/>
</dbReference>
<name>A0A1I5S554_9RHOB</name>
<accession>A0A1I5S554</accession>
<dbReference type="STRING" id="441119.SAMN04488047_11045"/>
<evidence type="ECO:0000313" key="2">
    <source>
        <dbReference type="EMBL" id="SFP65797.1"/>
    </source>
</evidence>
<keyword evidence="1" id="KW-0732">Signal</keyword>